<dbReference type="InterPro" id="IPR006664">
    <property type="entry name" value="OMP_bac"/>
</dbReference>
<dbReference type="Pfam" id="PF01389">
    <property type="entry name" value="OmpA_membrane"/>
    <property type="match status" value="1"/>
</dbReference>
<evidence type="ECO:0000256" key="5">
    <source>
        <dbReference type="ARBA" id="ARBA00022692"/>
    </source>
</evidence>
<dbReference type="Gene3D" id="3.30.1330.60">
    <property type="entry name" value="OmpA-like domain"/>
    <property type="match status" value="1"/>
</dbReference>
<evidence type="ECO:0000256" key="11">
    <source>
        <dbReference type="HAMAP-Rule" id="MF_00842"/>
    </source>
</evidence>
<dbReference type="SUPFAM" id="SSF56925">
    <property type="entry name" value="OMPA-like"/>
    <property type="match status" value="1"/>
</dbReference>
<evidence type="ECO:0000256" key="8">
    <source>
        <dbReference type="ARBA" id="ARBA00023136"/>
    </source>
</evidence>
<comment type="function">
    <text evidence="11">With TolR probably plays a role in maintaining the position of the peptidoglycan cell wall in the periplasm. Acts as a porin with low permeability that allows slow penetration of small solutes; an internal gate slows down solute passage.</text>
</comment>
<keyword evidence="4 11" id="KW-1134">Transmembrane beta strand</keyword>
<evidence type="ECO:0000256" key="9">
    <source>
        <dbReference type="ARBA" id="ARBA00023157"/>
    </source>
</evidence>
<dbReference type="GO" id="GO:0015288">
    <property type="term" value="F:porin activity"/>
    <property type="evidence" value="ECO:0007669"/>
    <property type="project" value="UniProtKB-UniRule"/>
</dbReference>
<sequence length="380" mass="40887" precursor="true">MKKTLVALAVLSAATVAQAAPQANTFYAGAKAGWASFHHGVKQFDSKYAGSTRYDLFNADKGFGINRNSVTYGVFGGYQILNQNNVGLALELGYDYFGRVRGNDKVVGLQGKDYRAFKHSAHGTHLSLKPSYEVAPNLDAFAKVGVALVRNDYKFYAEPNSSDTTDKYHDLKTSLILGGGLEYAITPELAARVEYQWLNKAGNYAKATRKAGPQHEEFTKYSPEIHSVSAGLTYRFGQGAAPVEAPEVITKNFAFSSDVLFDFGKSSLKPAAASSLDAAHAEMNNLGLANPAVQVNGYTDRIGSEEFNLKLSQRRAETVANYIVSKGANPASVTAVGYGKANPVTGNTCDAVKGRQALIACLAPDRRVEIQIQGSKQVTM</sequence>
<keyword evidence="14" id="KW-1185">Reference proteome</keyword>
<keyword evidence="3 11" id="KW-0813">Transport</keyword>
<evidence type="ECO:0000313" key="14">
    <source>
        <dbReference type="Proteomes" id="UP000509660"/>
    </source>
</evidence>
<dbReference type="InterPro" id="IPR006665">
    <property type="entry name" value="OmpA-like"/>
</dbReference>
<dbReference type="InterPro" id="IPR036737">
    <property type="entry name" value="OmpA-like_sf"/>
</dbReference>
<dbReference type="PANTHER" id="PTHR30329">
    <property type="entry name" value="STATOR ELEMENT OF FLAGELLAR MOTOR COMPLEX"/>
    <property type="match status" value="1"/>
</dbReference>
<dbReference type="RefSeq" id="WP_176809517.1">
    <property type="nucleotide sequence ID" value="NZ_CP055306.1"/>
</dbReference>
<evidence type="ECO:0000256" key="6">
    <source>
        <dbReference type="ARBA" id="ARBA00023065"/>
    </source>
</evidence>
<organism evidence="13 14">
    <name type="scientific">Mannheimia pernigra</name>
    <dbReference type="NCBI Taxonomy" id="111844"/>
    <lineage>
        <taxon>Bacteria</taxon>
        <taxon>Pseudomonadati</taxon>
        <taxon>Pseudomonadota</taxon>
        <taxon>Gammaproteobacteria</taxon>
        <taxon>Pasteurellales</taxon>
        <taxon>Pasteurellaceae</taxon>
        <taxon>Mannheimia</taxon>
    </lineage>
</organism>
<dbReference type="EMBL" id="CP055306">
    <property type="protein sequence ID" value="QLB39919.1"/>
    <property type="molecule type" value="Genomic_DNA"/>
</dbReference>
<dbReference type="SUPFAM" id="SSF103088">
    <property type="entry name" value="OmpA-like"/>
    <property type="match status" value="1"/>
</dbReference>
<reference evidence="13 14" key="1">
    <citation type="submission" date="2020-06" db="EMBL/GenBank/DDBJ databases">
        <title>Mannheimia pernigra sp. nov. isolated from bovine respiratory tract.</title>
        <authorList>
            <person name="Kuhnert P."/>
            <person name="Akarsu-Egger H."/>
        </authorList>
    </citation>
    <scope>NUCLEOTIDE SEQUENCE [LARGE SCALE GENOMIC DNA]</scope>
    <source>
        <strain evidence="13 14">BNO311</strain>
    </source>
</reference>
<dbReference type="PANTHER" id="PTHR30329:SF21">
    <property type="entry name" value="LIPOPROTEIN YIAD-RELATED"/>
    <property type="match status" value="1"/>
</dbReference>
<evidence type="ECO:0000256" key="7">
    <source>
        <dbReference type="ARBA" id="ARBA00023114"/>
    </source>
</evidence>
<keyword evidence="5 11" id="KW-0812">Transmembrane</keyword>
<comment type="similarity">
    <text evidence="2 11">Belongs to the outer membrane OOP (TC 1.B.6) superfamily. OmpA family.</text>
</comment>
<dbReference type="NCBIfam" id="NF008071">
    <property type="entry name" value="PRK10808.1"/>
    <property type="match status" value="1"/>
</dbReference>
<dbReference type="GO" id="GO:0009279">
    <property type="term" value="C:cell outer membrane"/>
    <property type="evidence" value="ECO:0007669"/>
    <property type="project" value="UniProtKB-SubCell"/>
</dbReference>
<comment type="subcellular location">
    <subcellularLocation>
        <location evidence="1 11">Cell outer membrane</location>
        <topology evidence="1 11">Multi-pass membrane protein</topology>
    </subcellularLocation>
</comment>
<evidence type="ECO:0000256" key="10">
    <source>
        <dbReference type="ARBA" id="ARBA00023237"/>
    </source>
</evidence>
<proteinExistence type="inferred from homology"/>
<dbReference type="PROSITE" id="PS51123">
    <property type="entry name" value="OMPA_2"/>
    <property type="match status" value="1"/>
</dbReference>
<evidence type="ECO:0000259" key="12">
    <source>
        <dbReference type="PROSITE" id="PS51123"/>
    </source>
</evidence>
<name>A0A7D5DWJ6_9PAST</name>
<evidence type="ECO:0000256" key="4">
    <source>
        <dbReference type="ARBA" id="ARBA00022452"/>
    </source>
</evidence>
<evidence type="ECO:0000256" key="3">
    <source>
        <dbReference type="ARBA" id="ARBA00022448"/>
    </source>
</evidence>
<dbReference type="Gene3D" id="2.40.160.20">
    <property type="match status" value="1"/>
</dbReference>
<feature type="domain" description="OmpA-like" evidence="12">
    <location>
        <begin position="248"/>
        <end position="376"/>
    </location>
</feature>
<feature type="signal peptide" evidence="11">
    <location>
        <begin position="1"/>
        <end position="19"/>
    </location>
</feature>
<keyword evidence="9 11" id="KW-1015">Disulfide bond</keyword>
<keyword evidence="11" id="KW-0732">Signal</keyword>
<dbReference type="PRINTS" id="PR01021">
    <property type="entry name" value="OMPADOMAIN"/>
</dbReference>
<dbReference type="Proteomes" id="UP000509660">
    <property type="component" value="Chromosome"/>
</dbReference>
<dbReference type="Pfam" id="PF00691">
    <property type="entry name" value="OmpA"/>
    <property type="match status" value="1"/>
</dbReference>
<dbReference type="AlphaFoldDB" id="A0A7D5DWJ6"/>
<dbReference type="InterPro" id="IPR050330">
    <property type="entry name" value="Bact_OuterMem_StrucFunc"/>
</dbReference>
<evidence type="ECO:0000256" key="1">
    <source>
        <dbReference type="ARBA" id="ARBA00004571"/>
    </source>
</evidence>
<dbReference type="HAMAP" id="MF_00842">
    <property type="entry name" value="OmpA"/>
    <property type="match status" value="1"/>
</dbReference>
<feature type="disulfide bond" evidence="11">
    <location>
        <begin position="349"/>
        <end position="361"/>
    </location>
</feature>
<dbReference type="GO" id="GO:0046930">
    <property type="term" value="C:pore complex"/>
    <property type="evidence" value="ECO:0007669"/>
    <property type="project" value="UniProtKB-KW"/>
</dbReference>
<evidence type="ECO:0000313" key="13">
    <source>
        <dbReference type="EMBL" id="QLB39919.1"/>
    </source>
</evidence>
<gene>
    <name evidence="11 13" type="primary">ompA</name>
    <name evidence="13" type="ORF">HV559_03000</name>
</gene>
<keyword evidence="7 11" id="KW-0626">Porin</keyword>
<dbReference type="CDD" id="cd07185">
    <property type="entry name" value="OmpA_C-like"/>
    <property type="match status" value="1"/>
</dbReference>
<evidence type="ECO:0000256" key="2">
    <source>
        <dbReference type="ARBA" id="ARBA00005710"/>
    </source>
</evidence>
<keyword evidence="6 11" id="KW-0406">Ion transport</keyword>
<accession>A0A7D5DWJ6</accession>
<comment type="domain">
    <text evidence="11">The extracellular loops are most variable in sequence, and in some bacteria confer sensitivity to phage and/or colicins.</text>
</comment>
<feature type="site" description="Part of salt bridge gating mechanism" evidence="11">
    <location>
        <position position="192"/>
    </location>
</feature>
<dbReference type="InterPro" id="IPR002368">
    <property type="entry name" value="OmpA"/>
</dbReference>
<keyword evidence="8 11" id="KW-0472">Membrane</keyword>
<keyword evidence="10 11" id="KW-0998">Cell outer membrane</keyword>
<comment type="subunit">
    <text evidence="11">Monomer and homodimer.</text>
</comment>
<dbReference type="GO" id="GO:0034220">
    <property type="term" value="P:monoatomic ion transmembrane transport"/>
    <property type="evidence" value="ECO:0007669"/>
    <property type="project" value="UniProtKB-UniRule"/>
</dbReference>
<protein>
    <recommendedName>
        <fullName evidence="11">Outer membrane protein A</fullName>
    </recommendedName>
    <alternativeName>
        <fullName evidence="11">Outer membrane porin A</fullName>
    </alternativeName>
</protein>
<dbReference type="PRINTS" id="PR01022">
    <property type="entry name" value="OUTRMMBRANEA"/>
</dbReference>
<feature type="chain" id="PRO_5033195108" description="Outer membrane protein A" evidence="11">
    <location>
        <begin position="20"/>
        <end position="380"/>
    </location>
</feature>
<dbReference type="InterPro" id="IPR000498">
    <property type="entry name" value="OmpA-like_TM_dom"/>
</dbReference>
<feature type="site" description="Part of salt bridge gating mechanism" evidence="11">
    <location>
        <position position="91"/>
    </location>
</feature>
<dbReference type="InterPro" id="IPR011250">
    <property type="entry name" value="OMP/PagP_B-barrel"/>
</dbReference>